<dbReference type="PROSITE" id="PS50977">
    <property type="entry name" value="HTH_TETR_2"/>
    <property type="match status" value="1"/>
</dbReference>
<dbReference type="OrthoDB" id="3210235at2"/>
<dbReference type="Proteomes" id="UP000054770">
    <property type="component" value="Unassembled WGS sequence"/>
</dbReference>
<dbReference type="SUPFAM" id="SSF48498">
    <property type="entry name" value="Tetracyclin repressor-like, C-terminal domain"/>
    <property type="match status" value="1"/>
</dbReference>
<feature type="domain" description="HTH tetR-type" evidence="6">
    <location>
        <begin position="19"/>
        <end position="79"/>
    </location>
</feature>
<evidence type="ECO:0000256" key="3">
    <source>
        <dbReference type="ARBA" id="ARBA00023125"/>
    </source>
</evidence>
<keyword evidence="1" id="KW-0678">Repressor</keyword>
<dbReference type="Pfam" id="PF00440">
    <property type="entry name" value="TetR_N"/>
    <property type="match status" value="1"/>
</dbReference>
<proteinExistence type="predicted"/>
<dbReference type="PANTHER" id="PTHR30055:SF238">
    <property type="entry name" value="MYCOFACTOCIN BIOSYNTHESIS TRANSCRIPTIONAL REGULATOR MFTR-RELATED"/>
    <property type="match status" value="1"/>
</dbReference>
<keyword evidence="2" id="KW-0805">Transcription regulation</keyword>
<comment type="caution">
    <text evidence="7">The sequence shown here is derived from an EMBL/GenBank/DDBJ whole genome shotgun (WGS) entry which is preliminary data.</text>
</comment>
<dbReference type="InterPro" id="IPR036271">
    <property type="entry name" value="Tet_transcr_reg_TetR-rel_C_sf"/>
</dbReference>
<protein>
    <submittedName>
        <fullName evidence="7">TetR family transcriptional regulator</fullName>
    </submittedName>
</protein>
<accession>A0A158K7N7</accession>
<dbReference type="AlphaFoldDB" id="A0A158K7N7"/>
<evidence type="ECO:0000256" key="1">
    <source>
        <dbReference type="ARBA" id="ARBA00022491"/>
    </source>
</evidence>
<gene>
    <name evidence="7" type="ORF">AWB68_05013</name>
</gene>
<dbReference type="SUPFAM" id="SSF46689">
    <property type="entry name" value="Homeodomain-like"/>
    <property type="match status" value="1"/>
</dbReference>
<keyword evidence="4" id="KW-0804">Transcription</keyword>
<dbReference type="Gene3D" id="1.10.10.60">
    <property type="entry name" value="Homeodomain-like"/>
    <property type="match status" value="1"/>
</dbReference>
<feature type="DNA-binding region" description="H-T-H motif" evidence="5">
    <location>
        <begin position="42"/>
        <end position="61"/>
    </location>
</feature>
<dbReference type="InterPro" id="IPR013570">
    <property type="entry name" value="Tscrpt_reg_YsiA_C"/>
</dbReference>
<dbReference type="InterPro" id="IPR050109">
    <property type="entry name" value="HTH-type_TetR-like_transc_reg"/>
</dbReference>
<dbReference type="InterPro" id="IPR023772">
    <property type="entry name" value="DNA-bd_HTH_TetR-type_CS"/>
</dbReference>
<dbReference type="PROSITE" id="PS01081">
    <property type="entry name" value="HTH_TETR_1"/>
    <property type="match status" value="1"/>
</dbReference>
<dbReference type="Gene3D" id="1.10.357.10">
    <property type="entry name" value="Tetracycline Repressor, domain 2"/>
    <property type="match status" value="1"/>
</dbReference>
<dbReference type="GO" id="GO:0000976">
    <property type="term" value="F:transcription cis-regulatory region binding"/>
    <property type="evidence" value="ECO:0007669"/>
    <property type="project" value="TreeGrafter"/>
</dbReference>
<organism evidence="7 8">
    <name type="scientific">Caballeronia choica</name>
    <dbReference type="NCBI Taxonomy" id="326476"/>
    <lineage>
        <taxon>Bacteria</taxon>
        <taxon>Pseudomonadati</taxon>
        <taxon>Pseudomonadota</taxon>
        <taxon>Betaproteobacteria</taxon>
        <taxon>Burkholderiales</taxon>
        <taxon>Burkholderiaceae</taxon>
        <taxon>Caballeronia</taxon>
    </lineage>
</organism>
<reference evidence="7" key="1">
    <citation type="submission" date="2016-01" db="EMBL/GenBank/DDBJ databases">
        <authorList>
            <person name="Peeters C."/>
        </authorList>
    </citation>
    <scope>NUCLEOTIDE SEQUENCE [LARGE SCALE GENOMIC DNA]</scope>
    <source>
        <strain evidence="7">LMG 22940</strain>
    </source>
</reference>
<dbReference type="EMBL" id="FCON02000066">
    <property type="protein sequence ID" value="SAL76560.1"/>
    <property type="molecule type" value="Genomic_DNA"/>
</dbReference>
<keyword evidence="8" id="KW-1185">Reference proteome</keyword>
<dbReference type="InterPro" id="IPR001647">
    <property type="entry name" value="HTH_TetR"/>
</dbReference>
<name>A0A158K7N7_9BURK</name>
<evidence type="ECO:0000256" key="2">
    <source>
        <dbReference type="ARBA" id="ARBA00023015"/>
    </source>
</evidence>
<dbReference type="InterPro" id="IPR009057">
    <property type="entry name" value="Homeodomain-like_sf"/>
</dbReference>
<keyword evidence="3 5" id="KW-0238">DNA-binding</keyword>
<evidence type="ECO:0000256" key="4">
    <source>
        <dbReference type="ARBA" id="ARBA00023163"/>
    </source>
</evidence>
<sequence length="241" mass="26783">MNIAKRASVRRTPSSVKSEERIKNILKVAREVFSEVGYAAATTIEMARRLGVSEATVFTYFNGKRDLCVRVICDWYDEIIGEIEASLPSISGTREKLNFLIHAHLYHLMIDGPGLCALILSEGRAKDDAFGDEIVRLQRRYTAPMMTVLADGVAAGDIRGDLPLSLLRSSIYGPMEHVLWDAISKKGVDIDAVSRHLSEFLWQGLQPPNPRLAALGRLHRDVSAALQRFETPSSTKAKSFQ</sequence>
<dbReference type="PANTHER" id="PTHR30055">
    <property type="entry name" value="HTH-TYPE TRANSCRIPTIONAL REGULATOR RUTR"/>
    <property type="match status" value="1"/>
</dbReference>
<dbReference type="GO" id="GO:0003700">
    <property type="term" value="F:DNA-binding transcription factor activity"/>
    <property type="evidence" value="ECO:0007669"/>
    <property type="project" value="TreeGrafter"/>
</dbReference>
<evidence type="ECO:0000259" key="6">
    <source>
        <dbReference type="PROSITE" id="PS50977"/>
    </source>
</evidence>
<dbReference type="PRINTS" id="PR00455">
    <property type="entry name" value="HTHTETR"/>
</dbReference>
<evidence type="ECO:0000256" key="5">
    <source>
        <dbReference type="PROSITE-ProRule" id="PRU00335"/>
    </source>
</evidence>
<dbReference type="Pfam" id="PF08359">
    <property type="entry name" value="TetR_C_4"/>
    <property type="match status" value="1"/>
</dbReference>
<evidence type="ECO:0000313" key="7">
    <source>
        <dbReference type="EMBL" id="SAL76560.1"/>
    </source>
</evidence>
<evidence type="ECO:0000313" key="8">
    <source>
        <dbReference type="Proteomes" id="UP000054770"/>
    </source>
</evidence>